<sequence length="292" mass="34571">MMRETSYSFVSSVSQYETIFENDNKDGNHFINEMCTSYCRRDLNDEKYSNDCANSVQYLTKLSENFSHYRARYCVHLYFWLYKYILAMNESPISTLKMYQTIENVYKENNLESEACENYTQYINKDTFDRIDILIKLHNNFDKFESSSEKTQDKGCVHAYTCYKLYESHAKEFYKDGFNELSEELENFKERYDSSIKYVNTCGEEVPKTLPSIRGKNTVAIAVPFVVVLLISLVLFILYKLNLFPVWLKNRIRSKKLINDYISQGEEQFIKTCEGAEKKYKGRPYNIAYHSV</sequence>
<gene>
    <name evidence="2" type="ORF">POVCU1_082280</name>
</gene>
<evidence type="ECO:0000313" key="2">
    <source>
        <dbReference type="EMBL" id="SBT02927.1"/>
    </source>
</evidence>
<protein>
    <submittedName>
        <fullName evidence="2">PIR Superfamily Protein</fullName>
    </submittedName>
</protein>
<organism evidence="2 3">
    <name type="scientific">Plasmodium ovale curtisi</name>
    <dbReference type="NCBI Taxonomy" id="864141"/>
    <lineage>
        <taxon>Eukaryota</taxon>
        <taxon>Sar</taxon>
        <taxon>Alveolata</taxon>
        <taxon>Apicomplexa</taxon>
        <taxon>Aconoidasida</taxon>
        <taxon>Haemosporida</taxon>
        <taxon>Plasmodiidae</taxon>
        <taxon>Plasmodium</taxon>
        <taxon>Plasmodium (Plasmodium)</taxon>
    </lineage>
</organism>
<dbReference type="AlphaFoldDB" id="A0A1A8XCJ4"/>
<reference evidence="3" key="1">
    <citation type="submission" date="2016-05" db="EMBL/GenBank/DDBJ databases">
        <authorList>
            <person name="Naeem Raeece"/>
        </authorList>
    </citation>
    <scope>NUCLEOTIDE SEQUENCE [LARGE SCALE GENOMIC DNA]</scope>
</reference>
<accession>A0A1A8XCJ4</accession>
<keyword evidence="1" id="KW-1133">Transmembrane helix</keyword>
<proteinExistence type="predicted"/>
<evidence type="ECO:0000256" key="1">
    <source>
        <dbReference type="SAM" id="Phobius"/>
    </source>
</evidence>
<keyword evidence="1" id="KW-0472">Membrane</keyword>
<dbReference type="Proteomes" id="UP000078546">
    <property type="component" value="Unassembled WGS sequence"/>
</dbReference>
<feature type="transmembrane region" description="Helical" evidence="1">
    <location>
        <begin position="218"/>
        <end position="239"/>
    </location>
</feature>
<keyword evidence="1" id="KW-0812">Transmembrane</keyword>
<evidence type="ECO:0000313" key="3">
    <source>
        <dbReference type="Proteomes" id="UP000078546"/>
    </source>
</evidence>
<dbReference type="EMBL" id="FLQV01003882">
    <property type="protein sequence ID" value="SBT02927.1"/>
    <property type="molecule type" value="Genomic_DNA"/>
</dbReference>
<name>A0A1A8XCJ4_PLAOA</name>